<accession>A0A9N7URE9</accession>
<sequence>MFSCCGHVVPPSRRFLVPAKCRLQSSAPVTDGLAMFIIKSTIPPATAPEEECPSSSWLDNWRKESFPSSDVKSDQSLSRFEVVLWGVRVPDPGISLPAEPHKLYLQQLRVQMTRCNQVYGEAGPGGGGGREGYHKSD</sequence>
<protein>
    <submittedName>
        <fullName evidence="1">Uncharacterized protein</fullName>
    </submittedName>
</protein>
<organism evidence="1 2">
    <name type="scientific">Pleuronectes platessa</name>
    <name type="common">European plaice</name>
    <dbReference type="NCBI Taxonomy" id="8262"/>
    <lineage>
        <taxon>Eukaryota</taxon>
        <taxon>Metazoa</taxon>
        <taxon>Chordata</taxon>
        <taxon>Craniata</taxon>
        <taxon>Vertebrata</taxon>
        <taxon>Euteleostomi</taxon>
        <taxon>Actinopterygii</taxon>
        <taxon>Neopterygii</taxon>
        <taxon>Teleostei</taxon>
        <taxon>Neoteleostei</taxon>
        <taxon>Acanthomorphata</taxon>
        <taxon>Carangaria</taxon>
        <taxon>Pleuronectiformes</taxon>
        <taxon>Pleuronectoidei</taxon>
        <taxon>Pleuronectidae</taxon>
        <taxon>Pleuronectes</taxon>
    </lineage>
</organism>
<keyword evidence="2" id="KW-1185">Reference proteome</keyword>
<dbReference type="AlphaFoldDB" id="A0A9N7URE9"/>
<dbReference type="EMBL" id="CADEAL010001772">
    <property type="protein sequence ID" value="CAB1435418.1"/>
    <property type="molecule type" value="Genomic_DNA"/>
</dbReference>
<reference evidence="1" key="1">
    <citation type="submission" date="2020-03" db="EMBL/GenBank/DDBJ databases">
        <authorList>
            <person name="Weist P."/>
        </authorList>
    </citation>
    <scope>NUCLEOTIDE SEQUENCE</scope>
</reference>
<proteinExistence type="predicted"/>
<comment type="caution">
    <text evidence="1">The sequence shown here is derived from an EMBL/GenBank/DDBJ whole genome shotgun (WGS) entry which is preliminary data.</text>
</comment>
<gene>
    <name evidence="1" type="ORF">PLEPLA_LOCUS23493</name>
</gene>
<name>A0A9N7URE9_PLEPL</name>
<evidence type="ECO:0000313" key="1">
    <source>
        <dbReference type="EMBL" id="CAB1435418.1"/>
    </source>
</evidence>
<evidence type="ECO:0000313" key="2">
    <source>
        <dbReference type="Proteomes" id="UP001153269"/>
    </source>
</evidence>
<dbReference type="Proteomes" id="UP001153269">
    <property type="component" value="Unassembled WGS sequence"/>
</dbReference>